<organism evidence="4 5">
    <name type="scientific">Caproicibacterium amylolyticum</name>
    <dbReference type="NCBI Taxonomy" id="2766537"/>
    <lineage>
        <taxon>Bacteria</taxon>
        <taxon>Bacillati</taxon>
        <taxon>Bacillota</taxon>
        <taxon>Clostridia</taxon>
        <taxon>Eubacteriales</taxon>
        <taxon>Oscillospiraceae</taxon>
        <taxon>Caproicibacterium</taxon>
    </lineage>
</organism>
<evidence type="ECO:0000256" key="2">
    <source>
        <dbReference type="SAM" id="Phobius"/>
    </source>
</evidence>
<gene>
    <name evidence="4" type="ORF">H6X83_07820</name>
</gene>
<feature type="transmembrane region" description="Helical" evidence="2">
    <location>
        <begin position="46"/>
        <end position="66"/>
    </location>
</feature>
<dbReference type="SUPFAM" id="SSF55874">
    <property type="entry name" value="ATPase domain of HSP90 chaperone/DNA topoisomerase II/histidine kinase"/>
    <property type="match status" value="1"/>
</dbReference>
<dbReference type="Proteomes" id="UP000516046">
    <property type="component" value="Chromosome"/>
</dbReference>
<dbReference type="GO" id="GO:0042802">
    <property type="term" value="F:identical protein binding"/>
    <property type="evidence" value="ECO:0007669"/>
    <property type="project" value="TreeGrafter"/>
</dbReference>
<reference evidence="4 5" key="1">
    <citation type="submission" date="2020-08" db="EMBL/GenBank/DDBJ databases">
        <authorList>
            <person name="Ren C."/>
            <person name="Gu Y."/>
            <person name="Xu Y."/>
        </authorList>
    </citation>
    <scope>NUCLEOTIDE SEQUENCE [LARGE SCALE GENOMIC DNA]</scope>
    <source>
        <strain evidence="4 5">LBM18003</strain>
    </source>
</reference>
<keyword evidence="2" id="KW-0812">Transmembrane</keyword>
<name>A0A7G9WDX0_9FIRM</name>
<accession>A0A7G9WDX0</accession>
<feature type="transmembrane region" description="Helical" evidence="2">
    <location>
        <begin position="113"/>
        <end position="130"/>
    </location>
</feature>
<dbReference type="KEGG" id="caml:H6X83_07820"/>
<feature type="domain" description="Sensor histidine kinase NatK-like C-terminal" evidence="3">
    <location>
        <begin position="249"/>
        <end position="345"/>
    </location>
</feature>
<dbReference type="PANTHER" id="PTHR40448">
    <property type="entry name" value="TWO-COMPONENT SENSOR HISTIDINE KINASE"/>
    <property type="match status" value="1"/>
</dbReference>
<keyword evidence="2" id="KW-0472">Membrane</keyword>
<dbReference type="CDD" id="cd16935">
    <property type="entry name" value="HATPase_AgrC-ComD-like"/>
    <property type="match status" value="1"/>
</dbReference>
<dbReference type="InterPro" id="IPR032834">
    <property type="entry name" value="NatK-like_C"/>
</dbReference>
<dbReference type="InterPro" id="IPR036890">
    <property type="entry name" value="HATPase_C_sf"/>
</dbReference>
<protein>
    <submittedName>
        <fullName evidence="4">GHKL domain-containing protein</fullName>
    </submittedName>
</protein>
<dbReference type="AlphaFoldDB" id="A0A7G9WDX0"/>
<sequence length="363" mass="40566">MIVTSGVHLFNIDPISNPLLGTFDIFGICAFQAITGASIEAISSSTAVAIITKVFAIAAVLLFSFAVKKGQRSCQLEKKEWILLILFVGLILFVMVNLVRIDLIEKSFSQMDVLNELALFVLLCLVFYIIQSLSYRHALEQDKTLLQQQVEEEERGVQALTETHQAIRSLSHDFRDHLVCVQEYLKHNDVHAAVQYLDSISLKADHEILPLHTNNIAIDAILNEKYLVGVKSGISFQYAVGDLSQMPLEDIDVVTILANALNNAIEVCGKLHGEKKIFIQMGSMGGQFIISVKNPVEQLVKIHNNQIATTKKDKFRHGVGLTNVQMVVDKYHGDLFLSCNENRFEFLASFADYSIKNIPVITF</sequence>
<evidence type="ECO:0000259" key="3">
    <source>
        <dbReference type="Pfam" id="PF14501"/>
    </source>
</evidence>
<evidence type="ECO:0000313" key="4">
    <source>
        <dbReference type="EMBL" id="QNO16882.1"/>
    </source>
</evidence>
<proteinExistence type="predicted"/>
<evidence type="ECO:0000313" key="5">
    <source>
        <dbReference type="Proteomes" id="UP000516046"/>
    </source>
</evidence>
<feature type="transmembrane region" description="Helical" evidence="2">
    <location>
        <begin position="20"/>
        <end position="39"/>
    </location>
</feature>
<dbReference type="RefSeq" id="WP_212505949.1">
    <property type="nucleotide sequence ID" value="NZ_CP060696.1"/>
</dbReference>
<feature type="coiled-coil region" evidence="1">
    <location>
        <begin position="136"/>
        <end position="163"/>
    </location>
</feature>
<dbReference type="EMBL" id="CP060696">
    <property type="protein sequence ID" value="QNO16882.1"/>
    <property type="molecule type" value="Genomic_DNA"/>
</dbReference>
<dbReference type="Gene3D" id="3.30.565.10">
    <property type="entry name" value="Histidine kinase-like ATPase, C-terminal domain"/>
    <property type="match status" value="1"/>
</dbReference>
<keyword evidence="5" id="KW-1185">Reference proteome</keyword>
<keyword evidence="1" id="KW-0175">Coiled coil</keyword>
<dbReference type="PANTHER" id="PTHR40448:SF1">
    <property type="entry name" value="TWO-COMPONENT SENSOR HISTIDINE KINASE"/>
    <property type="match status" value="1"/>
</dbReference>
<dbReference type="Pfam" id="PF14501">
    <property type="entry name" value="HATPase_c_5"/>
    <property type="match status" value="1"/>
</dbReference>
<feature type="transmembrane region" description="Helical" evidence="2">
    <location>
        <begin position="81"/>
        <end position="101"/>
    </location>
</feature>
<evidence type="ECO:0000256" key="1">
    <source>
        <dbReference type="SAM" id="Coils"/>
    </source>
</evidence>
<keyword evidence="2" id="KW-1133">Transmembrane helix</keyword>